<accession>A0AA90NXJ0</accession>
<reference evidence="1" key="1">
    <citation type="submission" date="2023-07" db="EMBL/GenBank/DDBJ databases">
        <title>Murine gut Bacillus species.</title>
        <authorList>
            <person name="Gutman E."/>
            <person name="Hashuel R."/>
            <person name="Litvak Y."/>
        </authorList>
    </citation>
    <scope>NUCLEOTIDE SEQUENCE</scope>
    <source>
        <strain evidence="1">RU283</strain>
    </source>
</reference>
<dbReference type="EMBL" id="JAUUTP010000002">
    <property type="protein sequence ID" value="MDP1417471.1"/>
    <property type="molecule type" value="Genomic_DNA"/>
</dbReference>
<dbReference type="Proteomes" id="UP001178277">
    <property type="component" value="Unassembled WGS sequence"/>
</dbReference>
<protein>
    <submittedName>
        <fullName evidence="1">Uncharacterized protein</fullName>
    </submittedName>
</protein>
<proteinExistence type="predicted"/>
<comment type="caution">
    <text evidence="1">The sequence shown here is derived from an EMBL/GenBank/DDBJ whole genome shotgun (WGS) entry which is preliminary data.</text>
</comment>
<dbReference type="AlphaFoldDB" id="A0AA90NXJ0"/>
<evidence type="ECO:0000313" key="2">
    <source>
        <dbReference type="Proteomes" id="UP001178277"/>
    </source>
</evidence>
<organism evidence="1 2">
    <name type="scientific">Peribacillus simplex</name>
    <dbReference type="NCBI Taxonomy" id="1478"/>
    <lineage>
        <taxon>Bacteria</taxon>
        <taxon>Bacillati</taxon>
        <taxon>Bacillota</taxon>
        <taxon>Bacilli</taxon>
        <taxon>Bacillales</taxon>
        <taxon>Bacillaceae</taxon>
        <taxon>Peribacillus</taxon>
    </lineage>
</organism>
<evidence type="ECO:0000313" key="1">
    <source>
        <dbReference type="EMBL" id="MDP1417471.1"/>
    </source>
</evidence>
<dbReference type="RefSeq" id="WP_305159000.1">
    <property type="nucleotide sequence ID" value="NZ_JAUUTP010000002.1"/>
</dbReference>
<sequence>MPKWNVAVHFSRIQTNKLVVHVSADDQYGERWHHCDGECSRGVDFRQQKGMLEFFIFHNKETPGLK</sequence>
<gene>
    <name evidence="1" type="ORF">Q8G35_03505</name>
</gene>
<name>A0AA90NXJ0_9BACI</name>